<evidence type="ECO:0000256" key="1">
    <source>
        <dbReference type="PROSITE-ProRule" id="PRU00339"/>
    </source>
</evidence>
<comment type="caution">
    <text evidence="2">The sequence shown here is derived from an EMBL/GenBank/DDBJ whole genome shotgun (WGS) entry which is preliminary data.</text>
</comment>
<evidence type="ECO:0000313" key="2">
    <source>
        <dbReference type="EMBL" id="TGN20294.1"/>
    </source>
</evidence>
<dbReference type="SUPFAM" id="SSF48452">
    <property type="entry name" value="TPR-like"/>
    <property type="match status" value="1"/>
</dbReference>
<keyword evidence="1" id="KW-0802">TPR repeat</keyword>
<dbReference type="InterPro" id="IPR019734">
    <property type="entry name" value="TPR_rpt"/>
</dbReference>
<evidence type="ECO:0000313" key="3">
    <source>
        <dbReference type="Proteomes" id="UP000298058"/>
    </source>
</evidence>
<dbReference type="SMART" id="SM00028">
    <property type="entry name" value="TPR"/>
    <property type="match status" value="3"/>
</dbReference>
<keyword evidence="3" id="KW-1185">Reference proteome</keyword>
<dbReference type="PROSITE" id="PS50005">
    <property type="entry name" value="TPR"/>
    <property type="match status" value="1"/>
</dbReference>
<dbReference type="InterPro" id="IPR011990">
    <property type="entry name" value="TPR-like_helical_dom_sf"/>
</dbReference>
<feature type="repeat" description="TPR" evidence="1">
    <location>
        <begin position="74"/>
        <end position="107"/>
    </location>
</feature>
<dbReference type="Proteomes" id="UP000298058">
    <property type="component" value="Unassembled WGS sequence"/>
</dbReference>
<organism evidence="2 3">
    <name type="scientific">Leptospira idonii</name>
    <dbReference type="NCBI Taxonomy" id="1193500"/>
    <lineage>
        <taxon>Bacteria</taxon>
        <taxon>Pseudomonadati</taxon>
        <taxon>Spirochaetota</taxon>
        <taxon>Spirochaetia</taxon>
        <taxon>Leptospirales</taxon>
        <taxon>Leptospiraceae</taxon>
        <taxon>Leptospira</taxon>
    </lineage>
</organism>
<dbReference type="AlphaFoldDB" id="A0A4R9M0P4"/>
<reference evidence="2" key="1">
    <citation type="journal article" date="2019" name="PLoS Negl. Trop. Dis.">
        <title>Revisiting the worldwide diversity of Leptospira species in the environment.</title>
        <authorList>
            <person name="Vincent A.T."/>
            <person name="Schiettekatte O."/>
            <person name="Bourhy P."/>
            <person name="Veyrier F.J."/>
            <person name="Picardeau M."/>
        </authorList>
    </citation>
    <scope>NUCLEOTIDE SEQUENCE [LARGE SCALE GENOMIC DNA]</scope>
    <source>
        <strain evidence="2">201300427</strain>
    </source>
</reference>
<dbReference type="Pfam" id="PF13181">
    <property type="entry name" value="TPR_8"/>
    <property type="match status" value="1"/>
</dbReference>
<sequence length="387" mass="46108">MASRSRRLWQLRVFATTLFLFSFAILAETVNPVKVFFTYDHLLNIAEEKIITETPSKAFAFLAKAKELHPEPDYRYYNLLGEAHSKLGQEYEAMEAFEMSVSLNKNQFPLFLKIADYYEKERKPDKALLYTEKYLELVPTDKNRLYKATILSRRIGKEDFYLKYIKLLESDTSFLSEQDALQTSLSRNIKNKKWKEAEDLAVRYLPYFPRIEGMYESLILARRGRQSPLIEEAYVYACVIFKEETRYFVRYGVYLQEKARYQEALSSFRRAFFNALKYEAKGDWGEILFLLRQSYANLGWEKETLAIDLLVKDLKNKAQLQDEVLENHIQTHRKNREYLLFASYWFKTKDRNKSELYKKLLNERDRENEVKEFLFVIGPFALENLEL</sequence>
<dbReference type="EMBL" id="RQHW01000013">
    <property type="protein sequence ID" value="TGN20294.1"/>
    <property type="molecule type" value="Genomic_DNA"/>
</dbReference>
<dbReference type="OrthoDB" id="315571at2"/>
<protein>
    <submittedName>
        <fullName evidence="2">Uncharacterized protein</fullName>
    </submittedName>
</protein>
<gene>
    <name evidence="2" type="ORF">EHS15_03495</name>
</gene>
<name>A0A4R9M0P4_9LEPT</name>
<proteinExistence type="predicted"/>
<accession>A0A4R9M0P4</accession>
<dbReference type="Gene3D" id="1.25.40.10">
    <property type="entry name" value="Tetratricopeptide repeat domain"/>
    <property type="match status" value="1"/>
</dbReference>